<dbReference type="Pfam" id="PF04607">
    <property type="entry name" value="RelA_SpoT"/>
    <property type="match status" value="1"/>
</dbReference>
<dbReference type="InterPro" id="IPR043519">
    <property type="entry name" value="NT_sf"/>
</dbReference>
<name>A0A833QPQ4_9POAL</name>
<gene>
    <name evidence="2" type="ORF">FCM35_KLT12169</name>
</gene>
<dbReference type="PANTHER" id="PTHR21262:SF32">
    <property type="entry name" value="GTP DIPHOSPHOKINASE"/>
    <property type="match status" value="1"/>
</dbReference>
<accession>A0A833QPQ4</accession>
<organism evidence="2 3">
    <name type="scientific">Carex littledalei</name>
    <dbReference type="NCBI Taxonomy" id="544730"/>
    <lineage>
        <taxon>Eukaryota</taxon>
        <taxon>Viridiplantae</taxon>
        <taxon>Streptophyta</taxon>
        <taxon>Embryophyta</taxon>
        <taxon>Tracheophyta</taxon>
        <taxon>Spermatophyta</taxon>
        <taxon>Magnoliopsida</taxon>
        <taxon>Liliopsida</taxon>
        <taxon>Poales</taxon>
        <taxon>Cyperaceae</taxon>
        <taxon>Cyperoideae</taxon>
        <taxon>Cariceae</taxon>
        <taxon>Carex</taxon>
        <taxon>Carex subgen. Euthyceras</taxon>
    </lineage>
</organism>
<evidence type="ECO:0000313" key="2">
    <source>
        <dbReference type="EMBL" id="KAF3323438.1"/>
    </source>
</evidence>
<dbReference type="OrthoDB" id="430679at2759"/>
<dbReference type="SUPFAM" id="SSF81301">
    <property type="entry name" value="Nucleotidyltransferase"/>
    <property type="match status" value="1"/>
</dbReference>
<feature type="domain" description="RelA/SpoT" evidence="1">
    <location>
        <begin position="176"/>
        <end position="285"/>
    </location>
</feature>
<reference evidence="2" key="1">
    <citation type="submission" date="2020-01" db="EMBL/GenBank/DDBJ databases">
        <title>Genome sequence of Kobresia littledalei, the first chromosome-level genome in the family Cyperaceae.</title>
        <authorList>
            <person name="Qu G."/>
        </authorList>
    </citation>
    <scope>NUCLEOTIDE SEQUENCE</scope>
    <source>
        <strain evidence="2">C.B.Clarke</strain>
        <tissue evidence="2">Leaf</tissue>
    </source>
</reference>
<dbReference type="Proteomes" id="UP000623129">
    <property type="component" value="Unassembled WGS sequence"/>
</dbReference>
<dbReference type="Gene3D" id="3.30.460.10">
    <property type="entry name" value="Beta Polymerase, domain 2"/>
    <property type="match status" value="1"/>
</dbReference>
<keyword evidence="3" id="KW-1185">Reference proteome</keyword>
<dbReference type="SMART" id="SM00954">
    <property type="entry name" value="RelA_SpoT"/>
    <property type="match status" value="1"/>
</dbReference>
<comment type="caution">
    <text evidence="2">The sequence shown here is derived from an EMBL/GenBank/DDBJ whole genome shotgun (WGS) entry which is preliminary data.</text>
</comment>
<dbReference type="GO" id="GO:0009507">
    <property type="term" value="C:chloroplast"/>
    <property type="evidence" value="ECO:0007669"/>
    <property type="project" value="TreeGrafter"/>
</dbReference>
<dbReference type="InterPro" id="IPR007685">
    <property type="entry name" value="RelA_SpoT"/>
</dbReference>
<evidence type="ECO:0000313" key="3">
    <source>
        <dbReference type="Proteomes" id="UP000623129"/>
    </source>
</evidence>
<dbReference type="AlphaFoldDB" id="A0A833QPQ4"/>
<proteinExistence type="predicted"/>
<sequence>MAVTTIVLNPTNATEFDITHRNLYQLRCREAKEVCSVSCGKPDSSRPGHDRVLSSLRVKDLTVGSRGTLRSGPRRKPAYSRELLSRAGFAGRLFSEAERSRQVSHLEPHQGSEKASFEIFEEQLGNFCFKFIYPEEYERLSLRLLELYDKGVIIDAMKKLERALQEKMVAYHFIYGRQKCLSSIYRKMLRKNLSLDQIHDLHGVRLILETKGDCYLALEIINELWPRAVKFKDYITNPKPNGYQSLHCVVMTDENIPLEIQVRTREMHSQAEFGLSAHWRYKQEQASMKIV</sequence>
<evidence type="ECO:0000259" key="1">
    <source>
        <dbReference type="SMART" id="SM00954"/>
    </source>
</evidence>
<dbReference type="PANTHER" id="PTHR21262">
    <property type="entry name" value="GUANOSINE-3',5'-BIS DIPHOSPHATE 3'-PYROPHOSPHOHYDROLASE"/>
    <property type="match status" value="1"/>
</dbReference>
<dbReference type="CDD" id="cd05399">
    <property type="entry name" value="NT_Rel-Spo_like"/>
    <property type="match status" value="1"/>
</dbReference>
<dbReference type="GO" id="GO:0015969">
    <property type="term" value="P:guanosine tetraphosphate metabolic process"/>
    <property type="evidence" value="ECO:0007669"/>
    <property type="project" value="InterPro"/>
</dbReference>
<protein>
    <recommendedName>
        <fullName evidence="1">RelA/SpoT domain-containing protein</fullName>
    </recommendedName>
</protein>
<dbReference type="EMBL" id="SWLB01000023">
    <property type="protein sequence ID" value="KAF3323438.1"/>
    <property type="molecule type" value="Genomic_DNA"/>
</dbReference>